<name>A0A9N8KP66_CHRIL</name>
<dbReference type="EMBL" id="LR824004">
    <property type="protein sequence ID" value="CAD0194228.1"/>
    <property type="molecule type" value="Genomic_DNA"/>
</dbReference>
<organism evidence="1 2">
    <name type="scientific">Chrysodeixis includens</name>
    <name type="common">Soybean looper</name>
    <name type="synonym">Pseudoplusia includens</name>
    <dbReference type="NCBI Taxonomy" id="689277"/>
    <lineage>
        <taxon>Eukaryota</taxon>
        <taxon>Metazoa</taxon>
        <taxon>Ecdysozoa</taxon>
        <taxon>Arthropoda</taxon>
        <taxon>Hexapoda</taxon>
        <taxon>Insecta</taxon>
        <taxon>Pterygota</taxon>
        <taxon>Neoptera</taxon>
        <taxon>Endopterygota</taxon>
        <taxon>Lepidoptera</taxon>
        <taxon>Glossata</taxon>
        <taxon>Ditrysia</taxon>
        <taxon>Noctuoidea</taxon>
        <taxon>Noctuidae</taxon>
        <taxon>Plusiinae</taxon>
        <taxon>Chrysodeixis</taxon>
    </lineage>
</organism>
<evidence type="ECO:0000313" key="1">
    <source>
        <dbReference type="EMBL" id="CAD0194228.1"/>
    </source>
</evidence>
<dbReference type="Proteomes" id="UP001154114">
    <property type="component" value="Chromosome 1"/>
</dbReference>
<gene>
    <name evidence="1" type="ORF">CINC_LOCUS520</name>
</gene>
<reference evidence="1" key="1">
    <citation type="submission" date="2021-12" db="EMBL/GenBank/DDBJ databases">
        <authorList>
            <person name="King R."/>
        </authorList>
    </citation>
    <scope>NUCLEOTIDE SEQUENCE</scope>
</reference>
<proteinExistence type="predicted"/>
<protein>
    <submittedName>
        <fullName evidence="1">Uncharacterized protein</fullName>
    </submittedName>
</protein>
<evidence type="ECO:0000313" key="2">
    <source>
        <dbReference type="Proteomes" id="UP001154114"/>
    </source>
</evidence>
<dbReference type="AlphaFoldDB" id="A0A9N8KP66"/>
<sequence length="141" mass="15337">MAQESPRYGAQSRKTFKVNLRGSRRVLAELAVPKYRANSWVLRRLLTLAPPSGRAAEPASHAAAPLRRYNMPREIGSHKQVLGAWQCVGMQGRAGQGAGVSPPPPCRQEGAARGIDRSGLLHHLPLQLGKFSFLPVKLLGQ</sequence>
<accession>A0A9N8KP66</accession>
<keyword evidence="2" id="KW-1185">Reference proteome</keyword>